<dbReference type="Proteomes" id="UP000698963">
    <property type="component" value="Unassembled WGS sequence"/>
</dbReference>
<evidence type="ECO:0008006" key="4">
    <source>
        <dbReference type="Google" id="ProtNLM"/>
    </source>
</evidence>
<organism evidence="2 3">
    <name type="scientific">Mailhella massiliensis</name>
    <dbReference type="NCBI Taxonomy" id="1903261"/>
    <lineage>
        <taxon>Bacteria</taxon>
        <taxon>Pseudomonadati</taxon>
        <taxon>Thermodesulfobacteriota</taxon>
        <taxon>Desulfovibrionia</taxon>
        <taxon>Desulfovibrionales</taxon>
        <taxon>Desulfovibrionaceae</taxon>
        <taxon>Mailhella</taxon>
    </lineage>
</organism>
<reference evidence="2" key="2">
    <citation type="submission" date="2021-09" db="EMBL/GenBank/DDBJ databases">
        <authorList>
            <person name="Gilroy R."/>
        </authorList>
    </citation>
    <scope>NUCLEOTIDE SEQUENCE</scope>
    <source>
        <strain evidence="2">ChiGjej2B2-19336</strain>
    </source>
</reference>
<name>A0A921DR30_9BACT</name>
<gene>
    <name evidence="2" type="ORF">K8W16_06130</name>
</gene>
<feature type="chain" id="PRO_5037713622" description="DUF5666 domain-containing protein" evidence="1">
    <location>
        <begin position="24"/>
        <end position="140"/>
    </location>
</feature>
<feature type="signal peptide" evidence="1">
    <location>
        <begin position="1"/>
        <end position="23"/>
    </location>
</feature>
<dbReference type="AlphaFoldDB" id="A0A921DR30"/>
<comment type="caution">
    <text evidence="2">The sequence shown here is derived from an EMBL/GenBank/DDBJ whole genome shotgun (WGS) entry which is preliminary data.</text>
</comment>
<evidence type="ECO:0000313" key="2">
    <source>
        <dbReference type="EMBL" id="HJD97204.1"/>
    </source>
</evidence>
<sequence>MRIKTLFTGFCCGIILAPALAFAADTAPKAKQTVADTPFVIVAPSEEIVVTFPLFLVERGVVENVDVKNGTFSLKDKDGDVSTIKVTDNTLIENVYADIFTWETKKGIADLKKGDKVRARVFPGEDGEPSSAISLDVYKF</sequence>
<dbReference type="EMBL" id="DYZA01000121">
    <property type="protein sequence ID" value="HJD97204.1"/>
    <property type="molecule type" value="Genomic_DNA"/>
</dbReference>
<keyword evidence="1" id="KW-0732">Signal</keyword>
<dbReference type="RefSeq" id="WP_304122122.1">
    <property type="nucleotide sequence ID" value="NZ_DYZA01000121.1"/>
</dbReference>
<evidence type="ECO:0000313" key="3">
    <source>
        <dbReference type="Proteomes" id="UP000698963"/>
    </source>
</evidence>
<reference evidence="2" key="1">
    <citation type="journal article" date="2021" name="PeerJ">
        <title>Extensive microbial diversity within the chicken gut microbiome revealed by metagenomics and culture.</title>
        <authorList>
            <person name="Gilroy R."/>
            <person name="Ravi A."/>
            <person name="Getino M."/>
            <person name="Pursley I."/>
            <person name="Horton D.L."/>
            <person name="Alikhan N.F."/>
            <person name="Baker D."/>
            <person name="Gharbi K."/>
            <person name="Hall N."/>
            <person name="Watson M."/>
            <person name="Adriaenssens E.M."/>
            <person name="Foster-Nyarko E."/>
            <person name="Jarju S."/>
            <person name="Secka A."/>
            <person name="Antonio M."/>
            <person name="Oren A."/>
            <person name="Chaudhuri R.R."/>
            <person name="La Ragione R."/>
            <person name="Hildebrand F."/>
            <person name="Pallen M.J."/>
        </authorList>
    </citation>
    <scope>NUCLEOTIDE SEQUENCE</scope>
    <source>
        <strain evidence="2">ChiGjej2B2-19336</strain>
    </source>
</reference>
<accession>A0A921DR30</accession>
<evidence type="ECO:0000256" key="1">
    <source>
        <dbReference type="SAM" id="SignalP"/>
    </source>
</evidence>
<protein>
    <recommendedName>
        <fullName evidence="4">DUF5666 domain-containing protein</fullName>
    </recommendedName>
</protein>
<proteinExistence type="predicted"/>